<dbReference type="EMBL" id="JAUIQD010000008">
    <property type="protein sequence ID" value="KAK3342011.1"/>
    <property type="molecule type" value="Genomic_DNA"/>
</dbReference>
<feature type="transmembrane region" description="Helical" evidence="7">
    <location>
        <begin position="137"/>
        <end position="160"/>
    </location>
</feature>
<feature type="compositionally biased region" description="Polar residues" evidence="6">
    <location>
        <begin position="316"/>
        <end position="343"/>
    </location>
</feature>
<feature type="region of interest" description="Disordered" evidence="6">
    <location>
        <begin position="316"/>
        <end position="360"/>
    </location>
</feature>
<sequence>MSSTADAAVADPKNGESLSDIIVVCAVVMTTLASFTVGLRFYVRGKLLRAIKKEDWYILVALMSSIVSSGFVIKESRVGLGRRMATVSAAEMISYVHASYFMTLFYNLSLFMTKISILIMFLRVLTHDYIRKATYATLGIVVVYNVWAFGMYFTMCVPIQRMWDRSIPGYCHPLDVWWALTYLHIVTDFMIFCLPIPVVATMTIPTRQKASLLLVFCVGFFVCLISVLRAIWLNQLLYLSDVTWELVSIGNWSVVEVNTAIVCACVMTLKPLLRKLFGPLTHRLFPDQHEHLDEGQDERPRTIGSMPMNAMQLQNRNRNGGSEALDNSLTSWADGTTLDNANSSREEVNPARARAKGGSQVEVAVVEPSADVELGLPARAHVKS</sequence>
<protein>
    <recommendedName>
        <fullName evidence="8">Rhodopsin domain-containing protein</fullName>
    </recommendedName>
</protein>
<feature type="domain" description="Rhodopsin" evidence="8">
    <location>
        <begin position="39"/>
        <end position="275"/>
    </location>
</feature>
<comment type="caution">
    <text evidence="9">The sequence shown here is derived from an EMBL/GenBank/DDBJ whole genome shotgun (WGS) entry which is preliminary data.</text>
</comment>
<reference evidence="9" key="2">
    <citation type="submission" date="2023-06" db="EMBL/GenBank/DDBJ databases">
        <authorList>
            <consortium name="Lawrence Berkeley National Laboratory"/>
            <person name="Haridas S."/>
            <person name="Hensen N."/>
            <person name="Bonometti L."/>
            <person name="Westerberg I."/>
            <person name="Brannstrom I.O."/>
            <person name="Guillou S."/>
            <person name="Cros-Aarteil S."/>
            <person name="Calhoun S."/>
            <person name="Kuo A."/>
            <person name="Mondo S."/>
            <person name="Pangilinan J."/>
            <person name="Riley R."/>
            <person name="Labutti K."/>
            <person name="Andreopoulos B."/>
            <person name="Lipzen A."/>
            <person name="Chen C."/>
            <person name="Yanf M."/>
            <person name="Daum C."/>
            <person name="Ng V."/>
            <person name="Clum A."/>
            <person name="Steindorff A."/>
            <person name="Ohm R."/>
            <person name="Martin F."/>
            <person name="Silar P."/>
            <person name="Natvig D."/>
            <person name="Lalanne C."/>
            <person name="Gautier V."/>
            <person name="Ament-Velasquez S.L."/>
            <person name="Kruys A."/>
            <person name="Hutchinson M.I."/>
            <person name="Powell A.J."/>
            <person name="Barry K."/>
            <person name="Miller A.N."/>
            <person name="Grigoriev I.V."/>
            <person name="Debuchy R."/>
            <person name="Gladieux P."/>
            <person name="Thoren M.H."/>
            <person name="Johannesson H."/>
        </authorList>
    </citation>
    <scope>NUCLEOTIDE SEQUENCE</scope>
    <source>
        <strain evidence="9">CBS 955.72</strain>
    </source>
</reference>
<evidence type="ECO:0000256" key="4">
    <source>
        <dbReference type="ARBA" id="ARBA00023136"/>
    </source>
</evidence>
<dbReference type="PANTHER" id="PTHR33048">
    <property type="entry name" value="PTH11-LIKE INTEGRAL MEMBRANE PROTEIN (AFU_ORTHOLOGUE AFUA_5G11245)"/>
    <property type="match status" value="1"/>
</dbReference>
<dbReference type="Proteomes" id="UP001275084">
    <property type="component" value="Unassembled WGS sequence"/>
</dbReference>
<keyword evidence="10" id="KW-1185">Reference proteome</keyword>
<evidence type="ECO:0000313" key="9">
    <source>
        <dbReference type="EMBL" id="KAK3342011.1"/>
    </source>
</evidence>
<keyword evidence="3 7" id="KW-1133">Transmembrane helix</keyword>
<keyword evidence="4 7" id="KW-0472">Membrane</keyword>
<evidence type="ECO:0000256" key="7">
    <source>
        <dbReference type="SAM" id="Phobius"/>
    </source>
</evidence>
<organism evidence="9 10">
    <name type="scientific">Lasiosphaeria hispida</name>
    <dbReference type="NCBI Taxonomy" id="260671"/>
    <lineage>
        <taxon>Eukaryota</taxon>
        <taxon>Fungi</taxon>
        <taxon>Dikarya</taxon>
        <taxon>Ascomycota</taxon>
        <taxon>Pezizomycotina</taxon>
        <taxon>Sordariomycetes</taxon>
        <taxon>Sordariomycetidae</taxon>
        <taxon>Sordariales</taxon>
        <taxon>Lasiosphaeriaceae</taxon>
        <taxon>Lasiosphaeria</taxon>
    </lineage>
</organism>
<feature type="transmembrane region" description="Helical" evidence="7">
    <location>
        <begin position="180"/>
        <end position="200"/>
    </location>
</feature>
<evidence type="ECO:0000313" key="10">
    <source>
        <dbReference type="Proteomes" id="UP001275084"/>
    </source>
</evidence>
<dbReference type="GO" id="GO:0016020">
    <property type="term" value="C:membrane"/>
    <property type="evidence" value="ECO:0007669"/>
    <property type="project" value="UniProtKB-SubCell"/>
</dbReference>
<comment type="similarity">
    <text evidence="5">Belongs to the SAT4 family.</text>
</comment>
<gene>
    <name evidence="9" type="ORF">B0T25DRAFT_357033</name>
</gene>
<accession>A0AAJ0M944</accession>
<dbReference type="AlphaFoldDB" id="A0AAJ0M944"/>
<keyword evidence="2 7" id="KW-0812">Transmembrane</keyword>
<comment type="subcellular location">
    <subcellularLocation>
        <location evidence="1">Membrane</location>
        <topology evidence="1">Multi-pass membrane protein</topology>
    </subcellularLocation>
</comment>
<feature type="transmembrane region" description="Helical" evidence="7">
    <location>
        <begin position="55"/>
        <end position="73"/>
    </location>
</feature>
<feature type="transmembrane region" description="Helical" evidence="7">
    <location>
        <begin position="212"/>
        <end position="232"/>
    </location>
</feature>
<evidence type="ECO:0000256" key="3">
    <source>
        <dbReference type="ARBA" id="ARBA00022989"/>
    </source>
</evidence>
<dbReference type="PANTHER" id="PTHR33048:SF47">
    <property type="entry name" value="INTEGRAL MEMBRANE PROTEIN-RELATED"/>
    <property type="match status" value="1"/>
</dbReference>
<name>A0AAJ0M944_9PEZI</name>
<proteinExistence type="inferred from homology"/>
<dbReference type="Pfam" id="PF20684">
    <property type="entry name" value="Fung_rhodopsin"/>
    <property type="match status" value="1"/>
</dbReference>
<evidence type="ECO:0000256" key="6">
    <source>
        <dbReference type="SAM" id="MobiDB-lite"/>
    </source>
</evidence>
<dbReference type="InterPro" id="IPR052337">
    <property type="entry name" value="SAT4-like"/>
</dbReference>
<evidence type="ECO:0000259" key="8">
    <source>
        <dbReference type="Pfam" id="PF20684"/>
    </source>
</evidence>
<evidence type="ECO:0000256" key="5">
    <source>
        <dbReference type="ARBA" id="ARBA00038359"/>
    </source>
</evidence>
<evidence type="ECO:0000256" key="1">
    <source>
        <dbReference type="ARBA" id="ARBA00004141"/>
    </source>
</evidence>
<dbReference type="InterPro" id="IPR049326">
    <property type="entry name" value="Rhodopsin_dom_fungi"/>
</dbReference>
<feature type="transmembrane region" description="Helical" evidence="7">
    <location>
        <begin position="21"/>
        <end position="43"/>
    </location>
</feature>
<reference evidence="9" key="1">
    <citation type="journal article" date="2023" name="Mol. Phylogenet. Evol.">
        <title>Genome-scale phylogeny and comparative genomics of the fungal order Sordariales.</title>
        <authorList>
            <person name="Hensen N."/>
            <person name="Bonometti L."/>
            <person name="Westerberg I."/>
            <person name="Brannstrom I.O."/>
            <person name="Guillou S."/>
            <person name="Cros-Aarteil S."/>
            <person name="Calhoun S."/>
            <person name="Haridas S."/>
            <person name="Kuo A."/>
            <person name="Mondo S."/>
            <person name="Pangilinan J."/>
            <person name="Riley R."/>
            <person name="LaButti K."/>
            <person name="Andreopoulos B."/>
            <person name="Lipzen A."/>
            <person name="Chen C."/>
            <person name="Yan M."/>
            <person name="Daum C."/>
            <person name="Ng V."/>
            <person name="Clum A."/>
            <person name="Steindorff A."/>
            <person name="Ohm R.A."/>
            <person name="Martin F."/>
            <person name="Silar P."/>
            <person name="Natvig D.O."/>
            <person name="Lalanne C."/>
            <person name="Gautier V."/>
            <person name="Ament-Velasquez S.L."/>
            <person name="Kruys A."/>
            <person name="Hutchinson M.I."/>
            <person name="Powell A.J."/>
            <person name="Barry K."/>
            <person name="Miller A.N."/>
            <person name="Grigoriev I.V."/>
            <person name="Debuchy R."/>
            <person name="Gladieux P."/>
            <person name="Hiltunen Thoren M."/>
            <person name="Johannesson H."/>
        </authorList>
    </citation>
    <scope>NUCLEOTIDE SEQUENCE</scope>
    <source>
        <strain evidence="9">CBS 955.72</strain>
    </source>
</reference>
<evidence type="ECO:0000256" key="2">
    <source>
        <dbReference type="ARBA" id="ARBA00022692"/>
    </source>
</evidence>
<feature type="transmembrane region" description="Helical" evidence="7">
    <location>
        <begin position="104"/>
        <end position="125"/>
    </location>
</feature>